<evidence type="ECO:0000256" key="9">
    <source>
        <dbReference type="SAM" id="MobiDB-lite"/>
    </source>
</evidence>
<dbReference type="Proteomes" id="UP000283509">
    <property type="component" value="Unassembled WGS sequence"/>
</dbReference>
<evidence type="ECO:0000256" key="10">
    <source>
        <dbReference type="SAM" id="Phobius"/>
    </source>
</evidence>
<gene>
    <name evidence="12" type="ORF">C7M84_017754</name>
</gene>
<dbReference type="InterPro" id="IPR052192">
    <property type="entry name" value="Insect_Ionotropic_Sensory_Rcpt"/>
</dbReference>
<dbReference type="GO" id="GO:0005886">
    <property type="term" value="C:plasma membrane"/>
    <property type="evidence" value="ECO:0007669"/>
    <property type="project" value="UniProtKB-SubCell"/>
</dbReference>
<keyword evidence="5 10" id="KW-1133">Transmembrane helix</keyword>
<evidence type="ECO:0000256" key="1">
    <source>
        <dbReference type="ARBA" id="ARBA00004651"/>
    </source>
</evidence>
<evidence type="ECO:0000256" key="6">
    <source>
        <dbReference type="ARBA" id="ARBA00023136"/>
    </source>
</evidence>
<dbReference type="PANTHER" id="PTHR42643">
    <property type="entry name" value="IONOTROPIC RECEPTOR 20A-RELATED"/>
    <property type="match status" value="1"/>
</dbReference>
<comment type="caution">
    <text evidence="12">The sequence shown here is derived from an EMBL/GenBank/DDBJ whole genome shotgun (WGS) entry which is preliminary data.</text>
</comment>
<keyword evidence="13" id="KW-1185">Reference proteome</keyword>
<evidence type="ECO:0000256" key="4">
    <source>
        <dbReference type="ARBA" id="ARBA00022692"/>
    </source>
</evidence>
<sequence length="536" mass="59661">MCAALVSGHVCGASSQLWGDRLPNGSWDGIVDVLYTGKADIGVGNMYVSDLHDRMDFQHYSAPYAVERSCFTAKMEPPVPRWRSLILPYQTETWLAFLGALAVCGCVLYLLFLLTRFSGGSEEHRSLLTAASSFLYAAGMHFRQPQHRVPARDSTRSFFLLLWFYAIVLTTSYSSNLTAFLTKSRQPKGMETIRELREANLPILCVNSFFKGSMVLSENKDIQALADRYRVVPGFEQVYKLVLAGEGVNIESRSYLEYVVSTQFMSPQGHPRMRIMKECISVSHIAMGFQIYSPLKAKFSKVIMWMVEGGLVTNWFFEAIERAKKIQEAENSRMKGNGSPVEEEIETGSSDAIALSIDHMQRNGTKTHTNATKPTLLAARERGARPRVASALPAIAEGEWRRGGALHTKDDSKDEAAAAADTDADPARLPSGSGGRHRVSFPERYAAVVKQVHEDLDATFQEQYDNLCQLQQEEDAVMERMEKLKAEAHAANDGIEQQGGVPWHLWLHRQVWGAGILQESAEHSESLPTASLESTV</sequence>
<keyword evidence="3" id="KW-1003">Cell membrane</keyword>
<accession>A0A3R7LTZ2</accession>
<evidence type="ECO:0000256" key="8">
    <source>
        <dbReference type="ARBA" id="ARBA00023180"/>
    </source>
</evidence>
<feature type="transmembrane region" description="Helical" evidence="10">
    <location>
        <begin position="162"/>
        <end position="181"/>
    </location>
</feature>
<dbReference type="Gene3D" id="1.10.287.70">
    <property type="match status" value="1"/>
</dbReference>
<comment type="similarity">
    <text evidence="2">Belongs to the glutamate-gated ion channel (TC 1.A.10.1) family.</text>
</comment>
<dbReference type="STRING" id="6689.A0A3R7LTZ2"/>
<dbReference type="InterPro" id="IPR001320">
    <property type="entry name" value="Iontro_rcpt_C"/>
</dbReference>
<feature type="transmembrane region" description="Helical" evidence="10">
    <location>
        <begin position="94"/>
        <end position="114"/>
    </location>
</feature>
<dbReference type="SUPFAM" id="SSF53850">
    <property type="entry name" value="Periplasmic binding protein-like II"/>
    <property type="match status" value="1"/>
</dbReference>
<evidence type="ECO:0000256" key="7">
    <source>
        <dbReference type="ARBA" id="ARBA00023170"/>
    </source>
</evidence>
<name>A0A3R7LTZ2_PENVA</name>
<keyword evidence="7 12" id="KW-0675">Receptor</keyword>
<dbReference type="PANTHER" id="PTHR42643:SF24">
    <property type="entry name" value="IONOTROPIC RECEPTOR 60A"/>
    <property type="match status" value="1"/>
</dbReference>
<evidence type="ECO:0000256" key="3">
    <source>
        <dbReference type="ARBA" id="ARBA00022475"/>
    </source>
</evidence>
<keyword evidence="6 10" id="KW-0472">Membrane</keyword>
<dbReference type="EMBL" id="QCYY01003275">
    <property type="protein sequence ID" value="ROT64305.1"/>
    <property type="molecule type" value="Genomic_DNA"/>
</dbReference>
<comment type="subcellular location">
    <subcellularLocation>
        <location evidence="1">Cell membrane</location>
        <topology evidence="1">Multi-pass membrane protein</topology>
    </subcellularLocation>
</comment>
<evidence type="ECO:0000256" key="5">
    <source>
        <dbReference type="ARBA" id="ARBA00022989"/>
    </source>
</evidence>
<feature type="domain" description="Ionotropic glutamate receptor C-terminal" evidence="11">
    <location>
        <begin position="91"/>
        <end position="337"/>
    </location>
</feature>
<dbReference type="GO" id="GO:0050906">
    <property type="term" value="P:detection of stimulus involved in sensory perception"/>
    <property type="evidence" value="ECO:0007669"/>
    <property type="project" value="UniProtKB-ARBA"/>
</dbReference>
<dbReference type="Pfam" id="PF00060">
    <property type="entry name" value="Lig_chan"/>
    <property type="match status" value="1"/>
</dbReference>
<organism evidence="12 13">
    <name type="scientific">Penaeus vannamei</name>
    <name type="common">Whiteleg shrimp</name>
    <name type="synonym">Litopenaeus vannamei</name>
    <dbReference type="NCBI Taxonomy" id="6689"/>
    <lineage>
        <taxon>Eukaryota</taxon>
        <taxon>Metazoa</taxon>
        <taxon>Ecdysozoa</taxon>
        <taxon>Arthropoda</taxon>
        <taxon>Crustacea</taxon>
        <taxon>Multicrustacea</taxon>
        <taxon>Malacostraca</taxon>
        <taxon>Eumalacostraca</taxon>
        <taxon>Eucarida</taxon>
        <taxon>Decapoda</taxon>
        <taxon>Dendrobranchiata</taxon>
        <taxon>Penaeoidea</taxon>
        <taxon>Penaeidae</taxon>
        <taxon>Penaeus</taxon>
    </lineage>
</organism>
<evidence type="ECO:0000313" key="13">
    <source>
        <dbReference type="Proteomes" id="UP000283509"/>
    </source>
</evidence>
<feature type="region of interest" description="Disordered" evidence="9">
    <location>
        <begin position="401"/>
        <end position="438"/>
    </location>
</feature>
<dbReference type="OrthoDB" id="6506757at2759"/>
<dbReference type="GO" id="GO:0015276">
    <property type="term" value="F:ligand-gated monoatomic ion channel activity"/>
    <property type="evidence" value="ECO:0007669"/>
    <property type="project" value="InterPro"/>
</dbReference>
<feature type="compositionally biased region" description="Basic and acidic residues" evidence="9">
    <location>
        <begin position="401"/>
        <end position="416"/>
    </location>
</feature>
<keyword evidence="4 10" id="KW-0812">Transmembrane</keyword>
<reference evidence="12 13" key="1">
    <citation type="submission" date="2018-04" db="EMBL/GenBank/DDBJ databases">
        <authorList>
            <person name="Zhang X."/>
            <person name="Yuan J."/>
            <person name="Li F."/>
            <person name="Xiang J."/>
        </authorList>
    </citation>
    <scope>NUCLEOTIDE SEQUENCE [LARGE SCALE GENOMIC DNA]</scope>
    <source>
        <tissue evidence="12">Muscle</tissue>
    </source>
</reference>
<evidence type="ECO:0000259" key="11">
    <source>
        <dbReference type="Pfam" id="PF00060"/>
    </source>
</evidence>
<protein>
    <submittedName>
        <fullName evidence="12">Variant Ionotropic Glutamate Receptor</fullName>
    </submittedName>
</protein>
<reference evidence="12 13" key="2">
    <citation type="submission" date="2019-01" db="EMBL/GenBank/DDBJ databases">
        <title>The decoding of complex shrimp genome reveals the adaptation for benthos swimmer, frequently molting mechanism and breeding impact on genome.</title>
        <authorList>
            <person name="Sun Y."/>
            <person name="Gao Y."/>
            <person name="Yu Y."/>
        </authorList>
    </citation>
    <scope>NUCLEOTIDE SEQUENCE [LARGE SCALE GENOMIC DNA]</scope>
    <source>
        <tissue evidence="12">Muscle</tissue>
    </source>
</reference>
<keyword evidence="8" id="KW-0325">Glycoprotein</keyword>
<proteinExistence type="inferred from homology"/>
<evidence type="ECO:0000313" key="12">
    <source>
        <dbReference type="EMBL" id="ROT64305.1"/>
    </source>
</evidence>
<dbReference type="AlphaFoldDB" id="A0A3R7LTZ2"/>
<evidence type="ECO:0000256" key="2">
    <source>
        <dbReference type="ARBA" id="ARBA00008685"/>
    </source>
</evidence>